<dbReference type="RefSeq" id="WP_235441225.1">
    <property type="nucleotide sequence ID" value="NZ_CP108057.1"/>
</dbReference>
<protein>
    <submittedName>
        <fullName evidence="2">GNAT family N-acetyltransferase</fullName>
    </submittedName>
</protein>
<proteinExistence type="predicted"/>
<dbReference type="InterPro" id="IPR000182">
    <property type="entry name" value="GNAT_dom"/>
</dbReference>
<evidence type="ECO:0000313" key="2">
    <source>
        <dbReference type="EMBL" id="WUO49968.1"/>
    </source>
</evidence>
<dbReference type="PANTHER" id="PTHR43617">
    <property type="entry name" value="L-AMINO ACID N-ACETYLTRANSFERASE"/>
    <property type="match status" value="1"/>
</dbReference>
<evidence type="ECO:0000313" key="3">
    <source>
        <dbReference type="Proteomes" id="UP001432075"/>
    </source>
</evidence>
<dbReference type="Pfam" id="PF00583">
    <property type="entry name" value="Acetyltransf_1"/>
    <property type="match status" value="1"/>
</dbReference>
<gene>
    <name evidence="2" type="ORF">OHU17_31340</name>
</gene>
<feature type="domain" description="N-acetyltransferase" evidence="1">
    <location>
        <begin position="10"/>
        <end position="177"/>
    </location>
</feature>
<organism evidence="2 3">
    <name type="scientific">Streptomyces goshikiensis</name>
    <dbReference type="NCBI Taxonomy" id="1942"/>
    <lineage>
        <taxon>Bacteria</taxon>
        <taxon>Bacillati</taxon>
        <taxon>Actinomycetota</taxon>
        <taxon>Actinomycetes</taxon>
        <taxon>Kitasatosporales</taxon>
        <taxon>Streptomycetaceae</taxon>
        <taxon>Streptomyces</taxon>
    </lineage>
</organism>
<dbReference type="CDD" id="cd04301">
    <property type="entry name" value="NAT_SF"/>
    <property type="match status" value="1"/>
</dbReference>
<dbReference type="InterPro" id="IPR016181">
    <property type="entry name" value="Acyl_CoA_acyltransferase"/>
</dbReference>
<name>A0ABZ1RTK8_9ACTN</name>
<dbReference type="EMBL" id="CP108057">
    <property type="protein sequence ID" value="WUO49968.1"/>
    <property type="molecule type" value="Genomic_DNA"/>
</dbReference>
<dbReference type="PANTHER" id="PTHR43617:SF2">
    <property type="entry name" value="UPF0039 PROTEIN SLL0451"/>
    <property type="match status" value="1"/>
</dbReference>
<dbReference type="Proteomes" id="UP001432075">
    <property type="component" value="Chromosome"/>
</dbReference>
<accession>A0ABZ1RTK8</accession>
<dbReference type="InterPro" id="IPR050276">
    <property type="entry name" value="MshD_Acetyltransferase"/>
</dbReference>
<dbReference type="Gene3D" id="3.40.630.30">
    <property type="match status" value="1"/>
</dbReference>
<dbReference type="SUPFAM" id="SSF55729">
    <property type="entry name" value="Acyl-CoA N-acyltransferases (Nat)"/>
    <property type="match status" value="1"/>
</dbReference>
<sequence>MTTASRETPLVVREMTASDVDAVSALRIAGWRYAYAGLLPRSYLDGLDAAADAAERRERFAAPAPGVTQLVAESADGTVAGWACFGPARDEDLPPGEGELYALYARPDLIGSGVGRALMDQVLGLSPYPGMRLWVVEGNDRARRFYERAGFGPDGGTCADPVADVPVPEVRYHRARP</sequence>
<keyword evidence="3" id="KW-1185">Reference proteome</keyword>
<dbReference type="PROSITE" id="PS51186">
    <property type="entry name" value="GNAT"/>
    <property type="match status" value="1"/>
</dbReference>
<evidence type="ECO:0000259" key="1">
    <source>
        <dbReference type="PROSITE" id="PS51186"/>
    </source>
</evidence>
<reference evidence="2" key="1">
    <citation type="submission" date="2022-10" db="EMBL/GenBank/DDBJ databases">
        <title>The complete genomes of actinobacterial strains from the NBC collection.</title>
        <authorList>
            <person name="Joergensen T.S."/>
            <person name="Alvarez Arevalo M."/>
            <person name="Sterndorff E.B."/>
            <person name="Faurdal D."/>
            <person name="Vuksanovic O."/>
            <person name="Mourched A.-S."/>
            <person name="Charusanti P."/>
            <person name="Shaw S."/>
            <person name="Blin K."/>
            <person name="Weber T."/>
        </authorList>
    </citation>
    <scope>NUCLEOTIDE SEQUENCE</scope>
    <source>
        <strain evidence="2">NBC_00283</strain>
    </source>
</reference>